<dbReference type="eggNOG" id="KOG4499">
    <property type="taxonomic scope" value="Eukaryota"/>
</dbReference>
<dbReference type="AlphaFoldDB" id="W2RSC8"/>
<dbReference type="InterPro" id="IPR005511">
    <property type="entry name" value="SMP-30"/>
</dbReference>
<dbReference type="GeneID" id="19974005"/>
<evidence type="ECO:0000313" key="5">
    <source>
        <dbReference type="EMBL" id="ETN38629.1"/>
    </source>
</evidence>
<dbReference type="VEuPathDB" id="FungiDB:HMPREF1541_06666"/>
<dbReference type="GO" id="GO:0004341">
    <property type="term" value="F:gluconolactonase activity"/>
    <property type="evidence" value="ECO:0007669"/>
    <property type="project" value="TreeGrafter"/>
</dbReference>
<feature type="binding site" evidence="3">
    <location>
        <position position="120"/>
    </location>
    <ligand>
        <name>substrate</name>
    </ligand>
</feature>
<proteinExistence type="inferred from homology"/>
<evidence type="ECO:0000256" key="1">
    <source>
        <dbReference type="ARBA" id="ARBA00008853"/>
    </source>
</evidence>
<sequence>MGVQEWNVTEPYLEIPCSLGEGPHYHAPSHTLRFLDINNRQLHLLDLRAGPSSLRTISTSMPVGVTADLAGVDPTHEILCGAKDGVTRFDLRTGQHAYVARFWQNVTDEQEQQDRTRRFRANDGGVDSRGRFWVEAFVDPTVGEPDRDGCLMRLDGFDGRKGKLTTVLEGVTIPNGISWSEDDGTMFFTDSPRQEVGRFEYVAGTGEVGERKVLYRHEVEGEFPDGHVMDVEGNIWHAVYGGAKVIRISPQGEVTGVVRLPVKNVTCPVFVGTELYITTAKDEDGGKWAGSLFRCEVGVEGVKKREVCFE</sequence>
<reference evidence="5 6" key="1">
    <citation type="submission" date="2013-03" db="EMBL/GenBank/DDBJ databases">
        <title>The Genome Sequence of Phialophora europaea CBS 101466.</title>
        <authorList>
            <consortium name="The Broad Institute Genomics Platform"/>
            <person name="Cuomo C."/>
            <person name="de Hoog S."/>
            <person name="Gorbushina A."/>
            <person name="Walker B."/>
            <person name="Young S.K."/>
            <person name="Zeng Q."/>
            <person name="Gargeya S."/>
            <person name="Fitzgerald M."/>
            <person name="Haas B."/>
            <person name="Abouelleil A."/>
            <person name="Allen A.W."/>
            <person name="Alvarado L."/>
            <person name="Arachchi H.M."/>
            <person name="Berlin A.M."/>
            <person name="Chapman S.B."/>
            <person name="Gainer-Dewar J."/>
            <person name="Goldberg J."/>
            <person name="Griggs A."/>
            <person name="Gujja S."/>
            <person name="Hansen M."/>
            <person name="Howarth C."/>
            <person name="Imamovic A."/>
            <person name="Ireland A."/>
            <person name="Larimer J."/>
            <person name="McCowan C."/>
            <person name="Murphy C."/>
            <person name="Pearson M."/>
            <person name="Poon T.W."/>
            <person name="Priest M."/>
            <person name="Roberts A."/>
            <person name="Saif S."/>
            <person name="Shea T."/>
            <person name="Sisk P."/>
            <person name="Sykes S."/>
            <person name="Wortman J."/>
            <person name="Nusbaum C."/>
            <person name="Birren B."/>
        </authorList>
    </citation>
    <scope>NUCLEOTIDE SEQUENCE [LARGE SCALE GENOMIC DNA]</scope>
    <source>
        <strain evidence="5 6">CBS 101466</strain>
    </source>
</reference>
<gene>
    <name evidence="5" type="ORF">HMPREF1541_06666</name>
</gene>
<evidence type="ECO:0000256" key="3">
    <source>
        <dbReference type="PIRSR" id="PIRSR605511-2"/>
    </source>
</evidence>
<evidence type="ECO:0000256" key="2">
    <source>
        <dbReference type="PIRSR" id="PIRSR605511-1"/>
    </source>
</evidence>
<feature type="domain" description="SMP-30/Gluconolactonase/LRE-like region" evidence="4">
    <location>
        <begin position="19"/>
        <end position="280"/>
    </location>
</feature>
<dbReference type="PANTHER" id="PTHR10907:SF47">
    <property type="entry name" value="REGUCALCIN"/>
    <property type="match status" value="1"/>
</dbReference>
<comment type="similarity">
    <text evidence="1">Belongs to the SMP-30/CGR1 family.</text>
</comment>
<evidence type="ECO:0000313" key="6">
    <source>
        <dbReference type="Proteomes" id="UP000030752"/>
    </source>
</evidence>
<feature type="binding site" evidence="3">
    <location>
        <position position="122"/>
    </location>
    <ligand>
        <name>substrate</name>
    </ligand>
</feature>
<dbReference type="InterPro" id="IPR013658">
    <property type="entry name" value="SGL"/>
</dbReference>
<dbReference type="Proteomes" id="UP000030752">
    <property type="component" value="Unassembled WGS sequence"/>
</dbReference>
<dbReference type="GO" id="GO:0005509">
    <property type="term" value="F:calcium ion binding"/>
    <property type="evidence" value="ECO:0007669"/>
    <property type="project" value="TreeGrafter"/>
</dbReference>
<feature type="binding site" evidence="3">
    <location>
        <position position="21"/>
    </location>
    <ligand>
        <name>a divalent metal cation</name>
        <dbReference type="ChEBI" id="CHEBI:60240"/>
    </ligand>
</feature>
<dbReference type="Gene3D" id="2.120.10.30">
    <property type="entry name" value="TolB, C-terminal domain"/>
    <property type="match status" value="1"/>
</dbReference>
<dbReference type="PRINTS" id="PR01790">
    <property type="entry name" value="SMP30FAMILY"/>
</dbReference>
<evidence type="ECO:0000259" key="4">
    <source>
        <dbReference type="Pfam" id="PF08450"/>
    </source>
</evidence>
<dbReference type="RefSeq" id="XP_008719218.1">
    <property type="nucleotide sequence ID" value="XM_008720996.1"/>
</dbReference>
<name>W2RSC8_CYPE1</name>
<feature type="binding site" evidence="3">
    <location>
        <position position="175"/>
    </location>
    <ligand>
        <name>a divalent metal cation</name>
        <dbReference type="ChEBI" id="CHEBI:60240"/>
    </ligand>
</feature>
<keyword evidence="3" id="KW-0479">Metal-binding</keyword>
<dbReference type="SUPFAM" id="SSF63829">
    <property type="entry name" value="Calcium-dependent phosphotriesterase"/>
    <property type="match status" value="1"/>
</dbReference>
<dbReference type="InParanoid" id="W2RSC8"/>
<keyword evidence="3" id="KW-0862">Zinc</keyword>
<dbReference type="PANTHER" id="PTHR10907">
    <property type="entry name" value="REGUCALCIN"/>
    <property type="match status" value="1"/>
</dbReference>
<comment type="cofactor">
    <cofactor evidence="3">
        <name>Zn(2+)</name>
        <dbReference type="ChEBI" id="CHEBI:29105"/>
    </cofactor>
    <text evidence="3">Binds 1 divalent metal cation per subunit.</text>
</comment>
<accession>W2RSC8</accession>
<dbReference type="OrthoDB" id="423498at2759"/>
<dbReference type="Pfam" id="PF08450">
    <property type="entry name" value="SGL"/>
    <property type="match status" value="1"/>
</dbReference>
<dbReference type="STRING" id="1220924.W2RSC8"/>
<dbReference type="InterPro" id="IPR011042">
    <property type="entry name" value="6-blade_b-propeller_TolB-like"/>
</dbReference>
<keyword evidence="6" id="KW-1185">Reference proteome</keyword>
<organism evidence="5 6">
    <name type="scientific">Cyphellophora europaea (strain CBS 101466)</name>
    <name type="common">Phialophora europaea</name>
    <dbReference type="NCBI Taxonomy" id="1220924"/>
    <lineage>
        <taxon>Eukaryota</taxon>
        <taxon>Fungi</taxon>
        <taxon>Dikarya</taxon>
        <taxon>Ascomycota</taxon>
        <taxon>Pezizomycotina</taxon>
        <taxon>Eurotiomycetes</taxon>
        <taxon>Chaetothyriomycetidae</taxon>
        <taxon>Chaetothyriales</taxon>
        <taxon>Cyphellophoraceae</taxon>
        <taxon>Cyphellophora</taxon>
    </lineage>
</organism>
<feature type="active site" description="Proton donor/acceptor" evidence="2">
    <location>
        <position position="225"/>
    </location>
</feature>
<dbReference type="EMBL" id="KB822722">
    <property type="protein sequence ID" value="ETN38629.1"/>
    <property type="molecule type" value="Genomic_DNA"/>
</dbReference>
<feature type="binding site" evidence="3">
    <location>
        <position position="225"/>
    </location>
    <ligand>
        <name>a divalent metal cation</name>
        <dbReference type="ChEBI" id="CHEBI:60240"/>
    </ligand>
</feature>
<dbReference type="HOGENOM" id="CLU_036110_3_0_1"/>
<dbReference type="FunCoup" id="W2RSC8">
    <property type="interactions" value="31"/>
</dbReference>
<protein>
    <recommendedName>
        <fullName evidence="4">SMP-30/Gluconolactonase/LRE-like region domain-containing protein</fullName>
    </recommendedName>
</protein>